<organism evidence="3">
    <name type="scientific">Brugia timori</name>
    <dbReference type="NCBI Taxonomy" id="42155"/>
    <lineage>
        <taxon>Eukaryota</taxon>
        <taxon>Metazoa</taxon>
        <taxon>Ecdysozoa</taxon>
        <taxon>Nematoda</taxon>
        <taxon>Chromadorea</taxon>
        <taxon>Rhabditida</taxon>
        <taxon>Spirurina</taxon>
        <taxon>Spiruromorpha</taxon>
        <taxon>Filarioidea</taxon>
        <taxon>Onchocercidae</taxon>
        <taxon>Brugia</taxon>
    </lineage>
</organism>
<protein>
    <submittedName>
        <fullName evidence="1 3">Uncharacterized protein</fullName>
    </submittedName>
</protein>
<evidence type="ECO:0000313" key="2">
    <source>
        <dbReference type="Proteomes" id="UP000280834"/>
    </source>
</evidence>
<keyword evidence="2" id="KW-1185">Reference proteome</keyword>
<dbReference type="EMBL" id="UZAG01018837">
    <property type="protein sequence ID" value="VDO41243.1"/>
    <property type="molecule type" value="Genomic_DNA"/>
</dbReference>
<dbReference type="Proteomes" id="UP000280834">
    <property type="component" value="Unassembled WGS sequence"/>
</dbReference>
<dbReference type="STRING" id="42155.A0A0R3R213"/>
<name>A0A0R3R213_9BILA</name>
<evidence type="ECO:0000313" key="1">
    <source>
        <dbReference type="EMBL" id="VDO41243.1"/>
    </source>
</evidence>
<dbReference type="WBParaSite" id="BTMF_0001405301-mRNA-1">
    <property type="protein sequence ID" value="BTMF_0001405301-mRNA-1"/>
    <property type="gene ID" value="BTMF_0001405301"/>
</dbReference>
<reference evidence="3" key="1">
    <citation type="submission" date="2017-02" db="UniProtKB">
        <authorList>
            <consortium name="WormBaseParasite"/>
        </authorList>
    </citation>
    <scope>IDENTIFICATION</scope>
</reference>
<evidence type="ECO:0000313" key="3">
    <source>
        <dbReference type="WBParaSite" id="BTMF_0001405301-mRNA-1"/>
    </source>
</evidence>
<reference evidence="1 2" key="2">
    <citation type="submission" date="2018-11" db="EMBL/GenBank/DDBJ databases">
        <authorList>
            <consortium name="Pathogen Informatics"/>
        </authorList>
    </citation>
    <scope>NUCLEOTIDE SEQUENCE [LARGE SCALE GENOMIC DNA]</scope>
</reference>
<accession>A0A0R3R213</accession>
<dbReference type="AlphaFoldDB" id="A0A0R3R213"/>
<gene>
    <name evidence="1" type="ORF">BTMF_LOCUS12050</name>
</gene>
<proteinExistence type="predicted"/>
<sequence>MNLSKNKIQIFICFSPTYVNATLAYTSVIFATGTLSWWGPAAVEHSIAMKENLNSTSELSSEQKNR</sequence>